<dbReference type="Pfam" id="PF09994">
    <property type="entry name" value="T6SS_Tle1-like_cat"/>
    <property type="match status" value="2"/>
</dbReference>
<dbReference type="PANTHER" id="PTHR33840:SF1">
    <property type="entry name" value="TLE1 PHOSPHOLIPASE DOMAIN-CONTAINING PROTEIN"/>
    <property type="match status" value="1"/>
</dbReference>
<reference evidence="3" key="1">
    <citation type="submission" date="2023-06" db="EMBL/GenBank/DDBJ databases">
        <title>MBL-encoding genomic islands in Pseudomonas spp. in Poland.</title>
        <authorList>
            <person name="Urbanowicz P."/>
            <person name="Izdebski R."/>
            <person name="Biedrzycka M."/>
            <person name="Gniadkowski M."/>
        </authorList>
    </citation>
    <scope>NUCLEOTIDE SEQUENCE</scope>
    <source>
        <strain evidence="3">NMI5768_13</strain>
    </source>
</reference>
<protein>
    <submittedName>
        <fullName evidence="3">DUF2235 domain-containing protein</fullName>
    </submittedName>
</protein>
<dbReference type="AlphaFoldDB" id="A0AAW7HGT4"/>
<dbReference type="RefSeq" id="WP_232895474.1">
    <property type="nucleotide sequence ID" value="NZ_JAJSRF020000001.1"/>
</dbReference>
<name>A0AAW7HGT4_9PSED</name>
<accession>A0AAW7HGT4</accession>
<proteinExistence type="predicted"/>
<feature type="region of interest" description="Disordered" evidence="1">
    <location>
        <begin position="1"/>
        <end position="28"/>
    </location>
</feature>
<dbReference type="EMBL" id="JAJSRF020000001">
    <property type="protein sequence ID" value="MDM3952069.1"/>
    <property type="molecule type" value="Genomic_DNA"/>
</dbReference>
<gene>
    <name evidence="3" type="ORF">LU674_006880</name>
</gene>
<feature type="domain" description="T6SS Phospholipase effector Tle1-like catalytic" evidence="2">
    <location>
        <begin position="211"/>
        <end position="321"/>
    </location>
</feature>
<dbReference type="PANTHER" id="PTHR33840">
    <property type="match status" value="1"/>
</dbReference>
<dbReference type="Proteomes" id="UP001165439">
    <property type="component" value="Unassembled WGS sequence"/>
</dbReference>
<dbReference type="InterPro" id="IPR018712">
    <property type="entry name" value="Tle1-like_cat"/>
</dbReference>
<evidence type="ECO:0000313" key="4">
    <source>
        <dbReference type="Proteomes" id="UP001165439"/>
    </source>
</evidence>
<evidence type="ECO:0000313" key="3">
    <source>
        <dbReference type="EMBL" id="MDM3952069.1"/>
    </source>
</evidence>
<evidence type="ECO:0000259" key="2">
    <source>
        <dbReference type="Pfam" id="PF09994"/>
    </source>
</evidence>
<evidence type="ECO:0000256" key="1">
    <source>
        <dbReference type="SAM" id="MobiDB-lite"/>
    </source>
</evidence>
<organism evidence="3 4">
    <name type="scientific">Pseudomonas alloputida</name>
    <dbReference type="NCBI Taxonomy" id="1940621"/>
    <lineage>
        <taxon>Bacteria</taxon>
        <taxon>Pseudomonadati</taxon>
        <taxon>Pseudomonadota</taxon>
        <taxon>Gammaproteobacteria</taxon>
        <taxon>Pseudomonadales</taxon>
        <taxon>Pseudomonadaceae</taxon>
        <taxon>Pseudomonas</taxon>
    </lineage>
</organism>
<sequence length="598" mass="66831">MEDRNDPTEIPGQVDLLPGSPDPVADADPSARIARLARGTRPLGDGERQQRQTAMSCSVLDPEEAGSGCTEVLHLSVFFDGTGNNRNEEMDKPVDRRALSNIAKLHSAYVREEPNIARPYIPGVGTPFSEIGDEGGVGGSAFGNGGGERVEYALQQLDELIEKQAAKKILIINVSVFGFSRGAAQARAFVRDLAVRCKPQPDGTWRYGEIPLRVAFMGIFDTVCSVWNGPVSATFNAKDGHSDWAHDVKLPPIVEQCVHMTAAHELRPQFPLDSTRDDGRYPHNTVEIWYPGVHSDVGGGYDPKYQGRKNSIARFGLHEMYDMAKAAGVLLRNIPNLDVEDQDEFNKDDPELRAAYNGYLQAVRLKQGRLEAVQAAHMELLHRWLKVRIGRGDNLASMQQLREREDVLKAELRTLNRQKSRLKDPYNSYESMSAEEMAEWNTTEDAIRAKYSELSEATKHRRGLLREADVLARKMASLRRKRDRGRKLSMSERTMLQAWENTAPLPENVELFFDGYGHDSTSHWFTGNLTKWRTIYFGDTKYKPENVTAYRKFKRPFRAVCWVGGGRASPVLGTDRTSVSGISASRGHAAALSAAMLR</sequence>
<feature type="domain" description="T6SS Phospholipase effector Tle1-like catalytic" evidence="2">
    <location>
        <begin position="75"/>
        <end position="190"/>
    </location>
</feature>
<comment type="caution">
    <text evidence="3">The sequence shown here is derived from an EMBL/GenBank/DDBJ whole genome shotgun (WGS) entry which is preliminary data.</text>
</comment>